<evidence type="ECO:0000256" key="2">
    <source>
        <dbReference type="ARBA" id="ARBA00010981"/>
    </source>
</evidence>
<dbReference type="GO" id="GO:0046872">
    <property type="term" value="F:metal ion binding"/>
    <property type="evidence" value="ECO:0007669"/>
    <property type="project" value="UniProtKB-KW"/>
</dbReference>
<organism evidence="11 12">
    <name type="scientific">Postia placenta MAD-698-R-SB12</name>
    <dbReference type="NCBI Taxonomy" id="670580"/>
    <lineage>
        <taxon>Eukaryota</taxon>
        <taxon>Fungi</taxon>
        <taxon>Dikarya</taxon>
        <taxon>Basidiomycota</taxon>
        <taxon>Agaricomycotina</taxon>
        <taxon>Agaricomycetes</taxon>
        <taxon>Polyporales</taxon>
        <taxon>Adustoporiaceae</taxon>
        <taxon>Rhodonia</taxon>
    </lineage>
</organism>
<dbReference type="PANTHER" id="PTHR12947:SF13">
    <property type="entry name" value="FI19924P1"/>
    <property type="match status" value="1"/>
</dbReference>
<dbReference type="GO" id="GO:0140492">
    <property type="term" value="F:metal-dependent deubiquitinase activity"/>
    <property type="evidence" value="ECO:0007669"/>
    <property type="project" value="InterPro"/>
</dbReference>
<evidence type="ECO:0000259" key="10">
    <source>
        <dbReference type="PROSITE" id="PS50249"/>
    </source>
</evidence>
<keyword evidence="4" id="KW-0479">Metal-binding</keyword>
<keyword evidence="12" id="KW-1185">Reference proteome</keyword>
<dbReference type="SUPFAM" id="SSF102712">
    <property type="entry name" value="JAB1/MPN domain"/>
    <property type="match status" value="1"/>
</dbReference>
<dbReference type="Gene3D" id="3.40.140.10">
    <property type="entry name" value="Cytidine Deaminase, domain 2"/>
    <property type="match status" value="1"/>
</dbReference>
<dbReference type="GO" id="GO:0006508">
    <property type="term" value="P:proteolysis"/>
    <property type="evidence" value="ECO:0007669"/>
    <property type="project" value="UniProtKB-KW"/>
</dbReference>
<dbReference type="GeneID" id="36331767"/>
<evidence type="ECO:0000256" key="4">
    <source>
        <dbReference type="ARBA" id="ARBA00022723"/>
    </source>
</evidence>
<dbReference type="PROSITE" id="PS50249">
    <property type="entry name" value="MPN"/>
    <property type="match status" value="1"/>
</dbReference>
<dbReference type="InterPro" id="IPR044098">
    <property type="entry name" value="STAMBP/STALP-like_MPN"/>
</dbReference>
<dbReference type="PANTHER" id="PTHR12947">
    <property type="entry name" value="AMSH-LIKE PROTEASE"/>
    <property type="match status" value="1"/>
</dbReference>
<evidence type="ECO:0000256" key="7">
    <source>
        <dbReference type="ARBA" id="ARBA00022833"/>
    </source>
</evidence>
<evidence type="ECO:0000256" key="5">
    <source>
        <dbReference type="ARBA" id="ARBA00022786"/>
    </source>
</evidence>
<reference evidence="11 12" key="1">
    <citation type="submission" date="2017-04" db="EMBL/GenBank/DDBJ databases">
        <title>Genome Sequence of the Model Brown-Rot Fungus Postia placenta SB12.</title>
        <authorList>
            <consortium name="DOE Joint Genome Institute"/>
            <person name="Gaskell J."/>
            <person name="Kersten P."/>
            <person name="Larrondo L.F."/>
            <person name="Canessa P."/>
            <person name="Martinez D."/>
            <person name="Hibbett D."/>
            <person name="Schmoll M."/>
            <person name="Kubicek C.P."/>
            <person name="Martinez A.T."/>
            <person name="Yadav J."/>
            <person name="Master E."/>
            <person name="Magnuson J.K."/>
            <person name="James T."/>
            <person name="Yaver D."/>
            <person name="Berka R."/>
            <person name="Labutti K."/>
            <person name="Lipzen A."/>
            <person name="Aerts A."/>
            <person name="Barry K."/>
            <person name="Henrissat B."/>
            <person name="Blanchette R."/>
            <person name="Grigoriev I."/>
            <person name="Cullen D."/>
        </authorList>
    </citation>
    <scope>NUCLEOTIDE SEQUENCE [LARGE SCALE GENOMIC DNA]</scope>
    <source>
        <strain evidence="11 12">MAD-698-R-SB12</strain>
    </source>
</reference>
<sequence length="237" mass="26210">MPVPESHSRQGSVTYPNVGRRGPSPSGARGGPSVSRENGYISSQAVAPRIVPSTSTDSGRELKTVRLPRECLQRFLSIARINTAQNRETCGLLLGKDKGSKYVVTTLLIPKQHSTSDTCTMDEEELVLQFTEERHLITLGWIHTHPTQSCFMSSVDLHTHSGFQRMLPESFAVVCAPSSQPQFGIFRLTDPGGLQTILDCTVKEAFHPHPELPIYTDCDNSHVQMKDMPLEIVDLRA</sequence>
<dbReference type="GO" id="GO:0016020">
    <property type="term" value="C:membrane"/>
    <property type="evidence" value="ECO:0007669"/>
    <property type="project" value="TreeGrafter"/>
</dbReference>
<gene>
    <name evidence="11" type="ORF">POSPLADRAFT_1154162</name>
</gene>
<evidence type="ECO:0000256" key="1">
    <source>
        <dbReference type="ARBA" id="ARBA00001947"/>
    </source>
</evidence>
<evidence type="ECO:0000256" key="6">
    <source>
        <dbReference type="ARBA" id="ARBA00022801"/>
    </source>
</evidence>
<dbReference type="GO" id="GO:0070536">
    <property type="term" value="P:protein K63-linked deubiquitination"/>
    <property type="evidence" value="ECO:0007669"/>
    <property type="project" value="InterPro"/>
</dbReference>
<dbReference type="SMART" id="SM00232">
    <property type="entry name" value="JAB_MPN"/>
    <property type="match status" value="1"/>
</dbReference>
<accession>A0A1X6MPM9</accession>
<name>A0A1X6MPM9_9APHY</name>
<dbReference type="GO" id="GO:0061578">
    <property type="term" value="F:K63-linked deubiquitinase activity"/>
    <property type="evidence" value="ECO:0007669"/>
    <property type="project" value="InterPro"/>
</dbReference>
<protein>
    <recommendedName>
        <fullName evidence="10">MPN domain-containing protein</fullName>
    </recommendedName>
</protein>
<evidence type="ECO:0000313" key="12">
    <source>
        <dbReference type="Proteomes" id="UP000194127"/>
    </source>
</evidence>
<dbReference type="InterPro" id="IPR000555">
    <property type="entry name" value="JAMM/MPN+_dom"/>
</dbReference>
<evidence type="ECO:0000256" key="3">
    <source>
        <dbReference type="ARBA" id="ARBA00022670"/>
    </source>
</evidence>
<dbReference type="GO" id="GO:0005768">
    <property type="term" value="C:endosome"/>
    <property type="evidence" value="ECO:0007669"/>
    <property type="project" value="TreeGrafter"/>
</dbReference>
<dbReference type="FunFam" id="3.40.140.10:FF:000033">
    <property type="entry name" value="AMSH-like protease sst2"/>
    <property type="match status" value="1"/>
</dbReference>
<evidence type="ECO:0000256" key="8">
    <source>
        <dbReference type="ARBA" id="ARBA00023049"/>
    </source>
</evidence>
<dbReference type="OrthoDB" id="3640at2759"/>
<dbReference type="Pfam" id="PF01398">
    <property type="entry name" value="JAB"/>
    <property type="match status" value="1"/>
</dbReference>
<feature type="domain" description="MPN" evidence="10">
    <location>
        <begin position="64"/>
        <end position="194"/>
    </location>
</feature>
<dbReference type="RefSeq" id="XP_024335155.1">
    <property type="nucleotide sequence ID" value="XM_024486818.1"/>
</dbReference>
<proteinExistence type="inferred from homology"/>
<evidence type="ECO:0000313" key="11">
    <source>
        <dbReference type="EMBL" id="OSX58361.1"/>
    </source>
</evidence>
<dbReference type="Proteomes" id="UP000194127">
    <property type="component" value="Unassembled WGS sequence"/>
</dbReference>
<dbReference type="AlphaFoldDB" id="A0A1X6MPM9"/>
<feature type="compositionally biased region" description="Low complexity" evidence="9">
    <location>
        <begin position="18"/>
        <end position="36"/>
    </location>
</feature>
<dbReference type="InterPro" id="IPR037518">
    <property type="entry name" value="MPN"/>
</dbReference>
<keyword evidence="7" id="KW-0862">Zinc</keyword>
<keyword evidence="3" id="KW-0645">Protease</keyword>
<keyword evidence="8" id="KW-0482">Metalloprotease</keyword>
<comment type="similarity">
    <text evidence="2">Belongs to the peptidase M67C family.</text>
</comment>
<keyword evidence="6" id="KW-0378">Hydrolase</keyword>
<dbReference type="CDD" id="cd08066">
    <property type="entry name" value="MPN_AMSH_like"/>
    <property type="match status" value="1"/>
</dbReference>
<keyword evidence="5" id="KW-0833">Ubl conjugation pathway</keyword>
<feature type="region of interest" description="Disordered" evidence="9">
    <location>
        <begin position="1"/>
        <end position="60"/>
    </location>
</feature>
<evidence type="ECO:0000256" key="9">
    <source>
        <dbReference type="SAM" id="MobiDB-lite"/>
    </source>
</evidence>
<dbReference type="EMBL" id="KZ110605">
    <property type="protein sequence ID" value="OSX58361.1"/>
    <property type="molecule type" value="Genomic_DNA"/>
</dbReference>
<comment type="cofactor">
    <cofactor evidence="1">
        <name>Zn(2+)</name>
        <dbReference type="ChEBI" id="CHEBI:29105"/>
    </cofactor>
</comment>
<dbReference type="STRING" id="670580.A0A1X6MPM9"/>